<evidence type="ECO:0000256" key="1">
    <source>
        <dbReference type="ARBA" id="ARBA00022679"/>
    </source>
</evidence>
<gene>
    <name evidence="2" type="primary">LOC123184358</name>
</gene>
<dbReference type="Pfam" id="PF02458">
    <property type="entry name" value="Transferase"/>
    <property type="match status" value="1"/>
</dbReference>
<dbReference type="Gramene" id="TraesNORUn03G04704610.1">
    <property type="protein sequence ID" value="TraesNORUn03G04704610.1.CDS1"/>
    <property type="gene ID" value="TraesNORUn03G04704610"/>
</dbReference>
<dbReference type="Gramene" id="TraesLDM2A03G00592950.1">
    <property type="protein sequence ID" value="TraesLDM2A03G00592950.1.CDS1"/>
    <property type="gene ID" value="TraesLDM2A03G00592950"/>
</dbReference>
<dbReference type="STRING" id="4565.A0A3B6APT0"/>
<dbReference type="Gramene" id="TraesARI2A03G00597330.1">
    <property type="protein sequence ID" value="TraesARI2A03G00597330.1.CDS1"/>
    <property type="gene ID" value="TraesARI2A03G00597330"/>
</dbReference>
<reference evidence="2" key="1">
    <citation type="submission" date="2018-08" db="EMBL/GenBank/DDBJ databases">
        <authorList>
            <person name="Rossello M."/>
        </authorList>
    </citation>
    <scope>NUCLEOTIDE SEQUENCE [LARGE SCALE GENOMIC DNA]</scope>
    <source>
        <strain evidence="2">cv. Chinese Spring</strain>
    </source>
</reference>
<dbReference type="AlphaFoldDB" id="A0A3B6APT0"/>
<dbReference type="PANTHER" id="PTHR31896:SF59">
    <property type="entry name" value="ACETYLTRANSFERASE"/>
    <property type="match status" value="1"/>
</dbReference>
<dbReference type="InterPro" id="IPR023213">
    <property type="entry name" value="CAT-like_dom_sf"/>
</dbReference>
<dbReference type="Gramene" id="TraesWEE_scaffold_000314_01G000300.1">
    <property type="protein sequence ID" value="TraesWEE_scaffold_000314_01G000300.1"/>
    <property type="gene ID" value="TraesWEE_scaffold_000314_01G000300"/>
</dbReference>
<dbReference type="Gramene" id="TraesCLE_scaffold_032095_01G000300.1">
    <property type="protein sequence ID" value="TraesCLE_scaffold_032095_01G000300.1"/>
    <property type="gene ID" value="TraesCLE_scaffold_032095_01G000300"/>
</dbReference>
<evidence type="ECO:0000313" key="3">
    <source>
        <dbReference type="Proteomes" id="UP000019116"/>
    </source>
</evidence>
<dbReference type="GeneID" id="123184358"/>
<dbReference type="RefSeq" id="XP_044452438.1">
    <property type="nucleotide sequence ID" value="XM_044596503.1"/>
</dbReference>
<dbReference type="Gramene" id="TraesLAC2A03G00594650.1">
    <property type="protein sequence ID" value="TraesLAC2A03G00594650.1.CDS1"/>
    <property type="gene ID" value="TraesLAC2A03G00594650"/>
</dbReference>
<dbReference type="EnsemblPlants" id="TraesCS2A02G042800.1">
    <property type="protein sequence ID" value="TraesCS2A02G042800.1.cds1"/>
    <property type="gene ID" value="TraesCS2A02G042800"/>
</dbReference>
<dbReference type="InterPro" id="IPR051283">
    <property type="entry name" value="Sec_Metabolite_Acyltrans"/>
</dbReference>
<dbReference type="Gramene" id="TraesCS2A02G042800.1">
    <property type="protein sequence ID" value="TraesCS2A02G042800.1.cds1"/>
    <property type="gene ID" value="TraesCS2A02G042800"/>
</dbReference>
<dbReference type="Gramene" id="TraesROB_scaffold_004944_01G000600.1">
    <property type="protein sequence ID" value="TraesROB_scaffold_004944_01G000600.1"/>
    <property type="gene ID" value="TraesROB_scaffold_004944_01G000600"/>
</dbReference>
<dbReference type="Gramene" id="TraesPARA_EIv1.0_0456210.1">
    <property type="protein sequence ID" value="TraesPARA_EIv1.0_0456210.1.CDS1"/>
    <property type="gene ID" value="TraesPARA_EIv1.0_0456210"/>
</dbReference>
<dbReference type="PANTHER" id="PTHR31896">
    <property type="entry name" value="FAMILY REGULATORY PROTEIN, PUTATIVE (AFU_ORTHOLOGUE AFUA_3G14730)-RELATED"/>
    <property type="match status" value="1"/>
</dbReference>
<dbReference type="Gramene" id="TraesJUL2A03G00593770.1">
    <property type="protein sequence ID" value="TraesJUL2A03G00593770.1.CDS1"/>
    <property type="gene ID" value="TraesJUL2A03G00593770"/>
</dbReference>
<dbReference type="Gramene" id="TraesCS2A03G0081200.1">
    <property type="protein sequence ID" value="TraesCS2A03G0081200.1.CDS1"/>
    <property type="gene ID" value="TraesCS2A03G0081200"/>
</dbReference>
<dbReference type="Gramene" id="TraesNOR2A03G00598240.1">
    <property type="protein sequence ID" value="TraesNOR2A03G00598240.1.CDS1"/>
    <property type="gene ID" value="TraesNOR2A03G00598240"/>
</dbReference>
<protein>
    <recommendedName>
        <fullName evidence="4">Acetyltransferase</fullName>
    </recommendedName>
</protein>
<evidence type="ECO:0008006" key="4">
    <source>
        <dbReference type="Google" id="ProtNLM"/>
    </source>
</evidence>
<dbReference type="Proteomes" id="UP000019116">
    <property type="component" value="Chromosome 2A"/>
</dbReference>
<dbReference type="OrthoDB" id="636569at2759"/>
<name>A0A3B6APT0_WHEAT</name>
<organism evidence="2">
    <name type="scientific">Triticum aestivum</name>
    <name type="common">Wheat</name>
    <dbReference type="NCBI Taxonomy" id="4565"/>
    <lineage>
        <taxon>Eukaryota</taxon>
        <taxon>Viridiplantae</taxon>
        <taxon>Streptophyta</taxon>
        <taxon>Embryophyta</taxon>
        <taxon>Tracheophyta</taxon>
        <taxon>Spermatophyta</taxon>
        <taxon>Magnoliopsida</taxon>
        <taxon>Liliopsida</taxon>
        <taxon>Poales</taxon>
        <taxon>Poaceae</taxon>
        <taxon>BOP clade</taxon>
        <taxon>Pooideae</taxon>
        <taxon>Triticodae</taxon>
        <taxon>Triticeae</taxon>
        <taxon>Triticinae</taxon>
        <taxon>Triticum</taxon>
    </lineage>
</organism>
<reference evidence="2" key="2">
    <citation type="submission" date="2018-10" db="UniProtKB">
        <authorList>
            <consortium name="EnsemblPlants"/>
        </authorList>
    </citation>
    <scope>IDENTIFICATION</scope>
</reference>
<sequence length="467" mass="49957">MNHVQVMSRRMVLPEPTWLPPEPETTIDLTPWDLSMIALEYNQKGILLPNPPATEDGEGRGHHAVVERLASSFARALGRFYPYAGRLAFTPGNNTDGEQGESIAISLRCSMEGAEFVHAVAPGVTVADITAPLCTPTLVRSFFPLDGLHGVDAAAGSHPLLAVQVTELADGVFVGISLNHAVADGSALWHLFNTWSEISGQSDGADIKSPLPVHRRWFLDGCPVPVPLPFGKLEDMPVSRRTTDVEHPSSVKEECFLNFSAETVKQLKAKANAEIYGTSNGVTTISSLQAVLAHLWIAVTRARRLAPDHSTTYVILVGCRGRLDGLPAAYAGNAVARAEAVSTAGEIMERGLGSAASLLNGAVGSFDVATQRDRHASWPQEHYFLRARPTATAKMVTGGSPRFDVYGNDFGWGRPVGVRSGRANKMDGTATVFEGRGGGGSMALGVWLPPEVLARLVADEEFMSTVT</sequence>
<dbReference type="OMA" id="RIWHIST"/>
<dbReference type="GO" id="GO:0016747">
    <property type="term" value="F:acyltransferase activity, transferring groups other than amino-acyl groups"/>
    <property type="evidence" value="ECO:0000318"/>
    <property type="project" value="GO_Central"/>
</dbReference>
<dbReference type="Gene3D" id="3.30.559.10">
    <property type="entry name" value="Chloramphenicol acetyltransferase-like domain"/>
    <property type="match status" value="2"/>
</dbReference>
<keyword evidence="1" id="KW-0808">Transferase</keyword>
<dbReference type="Gramene" id="TraesCAD_scaffold_010335_01G000600.1">
    <property type="protein sequence ID" value="TraesCAD_scaffold_010335_01G000600.1"/>
    <property type="gene ID" value="TraesCAD_scaffold_010335_01G000600"/>
</dbReference>
<accession>A0A3B6APT0</accession>
<dbReference type="SMR" id="A0A3B6APT0"/>
<evidence type="ECO:0000313" key="2">
    <source>
        <dbReference type="EnsemblPlants" id="TraesCS2A02G042800.1.cds1"/>
    </source>
</evidence>
<dbReference type="GO" id="GO:0005737">
    <property type="term" value="C:cytoplasm"/>
    <property type="evidence" value="ECO:0000318"/>
    <property type="project" value="GO_Central"/>
</dbReference>
<dbReference type="Gramene" id="TraesKAR2A01G0016420.1">
    <property type="protein sequence ID" value="cds.TraesKAR2A01G0016420.1"/>
    <property type="gene ID" value="TraesKAR2A01G0016420"/>
</dbReference>
<keyword evidence="3" id="KW-1185">Reference proteome</keyword>
<proteinExistence type="predicted"/>